<keyword evidence="9" id="KW-1185">Reference proteome</keyword>
<evidence type="ECO:0000256" key="4">
    <source>
        <dbReference type="ARBA" id="ARBA00022964"/>
    </source>
</evidence>
<evidence type="ECO:0000256" key="5">
    <source>
        <dbReference type="ARBA" id="ARBA00023002"/>
    </source>
</evidence>
<evidence type="ECO:0000259" key="7">
    <source>
        <dbReference type="PROSITE" id="PS00083"/>
    </source>
</evidence>
<feature type="domain" description="Intradiol ring-cleavage dioxygenases" evidence="7">
    <location>
        <begin position="172"/>
        <end position="200"/>
    </location>
</feature>
<dbReference type="SUPFAM" id="SSF49482">
    <property type="entry name" value="Aromatic compound dioxygenase"/>
    <property type="match status" value="1"/>
</dbReference>
<dbReference type="VEuPathDB" id="FungiDB:ASPSYDRAFT_135930"/>
<dbReference type="InterPro" id="IPR007535">
    <property type="entry name" value="Catechol_dOase_N"/>
</dbReference>
<dbReference type="Proteomes" id="UP000184356">
    <property type="component" value="Unassembled WGS sequence"/>
</dbReference>
<evidence type="ECO:0000313" key="8">
    <source>
        <dbReference type="EMBL" id="OJJ54601.1"/>
    </source>
</evidence>
<dbReference type="InterPro" id="IPR000627">
    <property type="entry name" value="Intradiol_dOase_C"/>
</dbReference>
<dbReference type="Pfam" id="PF00775">
    <property type="entry name" value="Dioxygenase_C"/>
    <property type="match status" value="1"/>
</dbReference>
<name>A0A1L9T5G0_9EURO</name>
<evidence type="ECO:0000256" key="2">
    <source>
        <dbReference type="ARBA" id="ARBA00007825"/>
    </source>
</evidence>
<gene>
    <name evidence="8" type="ORF">ASPSYDRAFT_135930</name>
</gene>
<keyword evidence="3" id="KW-0479">Metal-binding</keyword>
<evidence type="ECO:0000313" key="9">
    <source>
        <dbReference type="Proteomes" id="UP000184356"/>
    </source>
</evidence>
<dbReference type="PROSITE" id="PS00083">
    <property type="entry name" value="INTRADIOL_DIOXYGENAS"/>
    <property type="match status" value="1"/>
</dbReference>
<dbReference type="RefSeq" id="XP_040698407.1">
    <property type="nucleotide sequence ID" value="XM_040840736.1"/>
</dbReference>
<evidence type="ECO:0000256" key="6">
    <source>
        <dbReference type="ARBA" id="ARBA00023004"/>
    </source>
</evidence>
<comment type="cofactor">
    <cofactor evidence="1">
        <name>Fe(3+)</name>
        <dbReference type="ChEBI" id="CHEBI:29034"/>
    </cofactor>
</comment>
<dbReference type="GO" id="GO:0008199">
    <property type="term" value="F:ferric iron binding"/>
    <property type="evidence" value="ECO:0007669"/>
    <property type="project" value="InterPro"/>
</dbReference>
<dbReference type="STRING" id="1036612.A0A1L9T5G0"/>
<sequence>MASTADPITSKPVSDGFQPVDLSEKTRKKWAAPAEEYVPPPVQDLTVDNITPNVIAVNSNVHDNPRLQYIITKLIQASHDFVRDVDLKFEEWTAAWEFLTRVGQISDDVRHEMVLLSDVLGISALVDALSYRHKPGATESSVLGPFHDENCHTVDNGAAIVEAGTYGEATLVRGQVRSVAGTPIKKALLDVWETDGHGAYDLEYADRQGEPNCRGKLYTDDEGRYAFTCVRPIPYPISNDGPVGELLRKLNRHWFRPAHMHFMILHPEYNKLITALYSRDSKYVESDTVFGVKSSLLVDYKFCANLELAKQYGLQTFKKEIDGKHEEGFWLLEFDFVLTEKEEPLPPKIHD</sequence>
<keyword evidence="4" id="KW-0223">Dioxygenase</keyword>
<keyword evidence="5" id="KW-0560">Oxidoreductase</keyword>
<dbReference type="PANTHER" id="PTHR33711:SF7">
    <property type="entry name" value="INTRADIOL RING-CLEAVAGE DIOXYGENASES DOMAIN-CONTAINING PROTEIN-RELATED"/>
    <property type="match status" value="1"/>
</dbReference>
<reference evidence="9" key="1">
    <citation type="journal article" date="2017" name="Genome Biol.">
        <title>Comparative genomics reveals high biological diversity and specific adaptations in the industrially and medically important fungal genus Aspergillus.</title>
        <authorList>
            <person name="de Vries R.P."/>
            <person name="Riley R."/>
            <person name="Wiebenga A."/>
            <person name="Aguilar-Osorio G."/>
            <person name="Amillis S."/>
            <person name="Uchima C.A."/>
            <person name="Anderluh G."/>
            <person name="Asadollahi M."/>
            <person name="Askin M."/>
            <person name="Barry K."/>
            <person name="Battaglia E."/>
            <person name="Bayram O."/>
            <person name="Benocci T."/>
            <person name="Braus-Stromeyer S.A."/>
            <person name="Caldana C."/>
            <person name="Canovas D."/>
            <person name="Cerqueira G.C."/>
            <person name="Chen F."/>
            <person name="Chen W."/>
            <person name="Choi C."/>
            <person name="Clum A."/>
            <person name="Dos Santos R.A."/>
            <person name="Damasio A.R."/>
            <person name="Diallinas G."/>
            <person name="Emri T."/>
            <person name="Fekete E."/>
            <person name="Flipphi M."/>
            <person name="Freyberg S."/>
            <person name="Gallo A."/>
            <person name="Gournas C."/>
            <person name="Habgood R."/>
            <person name="Hainaut M."/>
            <person name="Harispe M.L."/>
            <person name="Henrissat B."/>
            <person name="Hilden K.S."/>
            <person name="Hope R."/>
            <person name="Hossain A."/>
            <person name="Karabika E."/>
            <person name="Karaffa L."/>
            <person name="Karanyi Z."/>
            <person name="Krasevec N."/>
            <person name="Kuo A."/>
            <person name="Kusch H."/>
            <person name="LaButti K."/>
            <person name="Lagendijk E.L."/>
            <person name="Lapidus A."/>
            <person name="Levasseur A."/>
            <person name="Lindquist E."/>
            <person name="Lipzen A."/>
            <person name="Logrieco A.F."/>
            <person name="MacCabe A."/>
            <person name="Maekelae M.R."/>
            <person name="Malavazi I."/>
            <person name="Melin P."/>
            <person name="Meyer V."/>
            <person name="Mielnichuk N."/>
            <person name="Miskei M."/>
            <person name="Molnar A.P."/>
            <person name="Mule G."/>
            <person name="Ngan C.Y."/>
            <person name="Orejas M."/>
            <person name="Orosz E."/>
            <person name="Ouedraogo J.P."/>
            <person name="Overkamp K.M."/>
            <person name="Park H.-S."/>
            <person name="Perrone G."/>
            <person name="Piumi F."/>
            <person name="Punt P.J."/>
            <person name="Ram A.F."/>
            <person name="Ramon A."/>
            <person name="Rauscher S."/>
            <person name="Record E."/>
            <person name="Riano-Pachon D.M."/>
            <person name="Robert V."/>
            <person name="Roehrig J."/>
            <person name="Ruller R."/>
            <person name="Salamov A."/>
            <person name="Salih N.S."/>
            <person name="Samson R.A."/>
            <person name="Sandor E."/>
            <person name="Sanguinetti M."/>
            <person name="Schuetze T."/>
            <person name="Sepcic K."/>
            <person name="Shelest E."/>
            <person name="Sherlock G."/>
            <person name="Sophianopoulou V."/>
            <person name="Squina F.M."/>
            <person name="Sun H."/>
            <person name="Susca A."/>
            <person name="Todd R.B."/>
            <person name="Tsang A."/>
            <person name="Unkles S.E."/>
            <person name="van de Wiele N."/>
            <person name="van Rossen-Uffink D."/>
            <person name="Oliveira J.V."/>
            <person name="Vesth T.C."/>
            <person name="Visser J."/>
            <person name="Yu J.-H."/>
            <person name="Zhou M."/>
            <person name="Andersen M.R."/>
            <person name="Archer D.B."/>
            <person name="Baker S.E."/>
            <person name="Benoit I."/>
            <person name="Brakhage A.A."/>
            <person name="Braus G.H."/>
            <person name="Fischer R."/>
            <person name="Frisvad J.C."/>
            <person name="Goldman G.H."/>
            <person name="Houbraken J."/>
            <person name="Oakley B."/>
            <person name="Pocsi I."/>
            <person name="Scazzocchio C."/>
            <person name="Seiboth B."/>
            <person name="vanKuyk P.A."/>
            <person name="Wortman J."/>
            <person name="Dyer P.S."/>
            <person name="Grigoriev I.V."/>
        </authorList>
    </citation>
    <scope>NUCLEOTIDE SEQUENCE [LARGE SCALE GENOMIC DNA]</scope>
    <source>
        <strain evidence="9">CBS 593.65</strain>
    </source>
</reference>
<dbReference type="OrthoDB" id="5238185at2759"/>
<dbReference type="Pfam" id="PF04444">
    <property type="entry name" value="Dioxygenase_N"/>
    <property type="match status" value="1"/>
</dbReference>
<dbReference type="EMBL" id="KV878594">
    <property type="protein sequence ID" value="OJJ54601.1"/>
    <property type="molecule type" value="Genomic_DNA"/>
</dbReference>
<dbReference type="InterPro" id="IPR015889">
    <property type="entry name" value="Intradiol_dOase_core"/>
</dbReference>
<protein>
    <recommendedName>
        <fullName evidence="7">Intradiol ring-cleavage dioxygenases domain-containing protein</fullName>
    </recommendedName>
</protein>
<accession>A0A1L9T5G0</accession>
<dbReference type="PANTHER" id="PTHR33711">
    <property type="entry name" value="DIOXYGENASE, PUTATIVE (AFU_ORTHOLOGUE AFUA_2G02910)-RELATED"/>
    <property type="match status" value="1"/>
</dbReference>
<evidence type="ECO:0000256" key="3">
    <source>
        <dbReference type="ARBA" id="ARBA00022723"/>
    </source>
</evidence>
<dbReference type="GeneID" id="63756809"/>
<dbReference type="AlphaFoldDB" id="A0A1L9T5G0"/>
<dbReference type="GO" id="GO:0018576">
    <property type="term" value="F:catechol 1,2-dioxygenase activity"/>
    <property type="evidence" value="ECO:0007669"/>
    <property type="project" value="InterPro"/>
</dbReference>
<dbReference type="InterPro" id="IPR050770">
    <property type="entry name" value="Intradiol_RC_Dioxygenase"/>
</dbReference>
<keyword evidence="6" id="KW-0408">Iron</keyword>
<dbReference type="GO" id="GO:0009712">
    <property type="term" value="P:catechol-containing compound metabolic process"/>
    <property type="evidence" value="ECO:0007669"/>
    <property type="project" value="InterPro"/>
</dbReference>
<dbReference type="Gene3D" id="2.60.130.10">
    <property type="entry name" value="Aromatic compound dioxygenase"/>
    <property type="match status" value="1"/>
</dbReference>
<proteinExistence type="inferred from homology"/>
<comment type="similarity">
    <text evidence="2">Belongs to the intradiol ring-cleavage dioxygenase family.</text>
</comment>
<organism evidence="8 9">
    <name type="scientific">Aspergillus sydowii CBS 593.65</name>
    <dbReference type="NCBI Taxonomy" id="1036612"/>
    <lineage>
        <taxon>Eukaryota</taxon>
        <taxon>Fungi</taxon>
        <taxon>Dikarya</taxon>
        <taxon>Ascomycota</taxon>
        <taxon>Pezizomycotina</taxon>
        <taxon>Eurotiomycetes</taxon>
        <taxon>Eurotiomycetidae</taxon>
        <taxon>Eurotiales</taxon>
        <taxon>Aspergillaceae</taxon>
        <taxon>Aspergillus</taxon>
        <taxon>Aspergillus subgen. Nidulantes</taxon>
    </lineage>
</organism>
<evidence type="ECO:0000256" key="1">
    <source>
        <dbReference type="ARBA" id="ARBA00001965"/>
    </source>
</evidence>